<evidence type="ECO:0000256" key="9">
    <source>
        <dbReference type="HAMAP-Rule" id="MF_00303"/>
    </source>
</evidence>
<dbReference type="Gene3D" id="3.30.70.1050">
    <property type="entry name" value="Trigger factor ribosome-binding domain"/>
    <property type="match status" value="1"/>
</dbReference>
<evidence type="ECO:0000256" key="4">
    <source>
        <dbReference type="ARBA" id="ARBA00016902"/>
    </source>
</evidence>
<dbReference type="SUPFAM" id="SSF102735">
    <property type="entry name" value="Trigger factor ribosome-binding domain"/>
    <property type="match status" value="1"/>
</dbReference>
<dbReference type="SUPFAM" id="SSF54534">
    <property type="entry name" value="FKBP-like"/>
    <property type="match status" value="1"/>
</dbReference>
<evidence type="ECO:0000256" key="5">
    <source>
        <dbReference type="ARBA" id="ARBA00023110"/>
    </source>
</evidence>
<keyword evidence="6 9" id="KW-0143">Chaperone</keyword>
<dbReference type="HAMAP" id="MF_00303">
    <property type="entry name" value="Trigger_factor_Tig"/>
    <property type="match status" value="1"/>
</dbReference>
<dbReference type="Pfam" id="PF00254">
    <property type="entry name" value="FKBP_C"/>
    <property type="match status" value="1"/>
</dbReference>
<keyword evidence="9 11" id="KW-0132">Cell division</keyword>
<comment type="domain">
    <text evidence="9">Consists of 3 domains; the N-terminus binds the ribosome, the middle domain has PPIase activity, while the C-terminus has intrinsic chaperone activity on its own.</text>
</comment>
<evidence type="ECO:0000256" key="11">
    <source>
        <dbReference type="RuleBase" id="RU003914"/>
    </source>
</evidence>
<dbReference type="NCBIfam" id="TIGR00115">
    <property type="entry name" value="tig"/>
    <property type="match status" value="1"/>
</dbReference>
<dbReference type="GO" id="GO:0003755">
    <property type="term" value="F:peptidyl-prolyl cis-trans isomerase activity"/>
    <property type="evidence" value="ECO:0007669"/>
    <property type="project" value="UniProtKB-EC"/>
</dbReference>
<dbReference type="EMBL" id="OW150024">
    <property type="protein sequence ID" value="CAH2031010.1"/>
    <property type="molecule type" value="Genomic_DNA"/>
</dbReference>
<keyword evidence="5 9" id="KW-0697">Rotamase</keyword>
<evidence type="ECO:0000259" key="12">
    <source>
        <dbReference type="PROSITE" id="PS50059"/>
    </source>
</evidence>
<comment type="similarity">
    <text evidence="2 9 11">Belongs to the FKBP-type PPIase family. Tig subfamily.</text>
</comment>
<evidence type="ECO:0000256" key="3">
    <source>
        <dbReference type="ARBA" id="ARBA00013194"/>
    </source>
</evidence>
<proteinExistence type="inferred from homology"/>
<name>A0ABN8HHE1_9BACT</name>
<evidence type="ECO:0000313" key="14">
    <source>
        <dbReference type="Proteomes" id="UP001295463"/>
    </source>
</evidence>
<organism evidence="13 14">
    <name type="scientific">Trichlorobacter ammonificans</name>
    <dbReference type="NCBI Taxonomy" id="2916410"/>
    <lineage>
        <taxon>Bacteria</taxon>
        <taxon>Pseudomonadati</taxon>
        <taxon>Thermodesulfobacteriota</taxon>
        <taxon>Desulfuromonadia</taxon>
        <taxon>Geobacterales</taxon>
        <taxon>Geobacteraceae</taxon>
        <taxon>Trichlorobacter</taxon>
    </lineage>
</organism>
<sequence>MQVQVEEINDVKRKIHVEVPAERVSAAIDRSFASIQKKATLSGFRKGKAPLAMIKKYYRAAMQDEVMRRLYEETLFPALTDNKLEPVDAPLIEDMSLIEEGTPFKYSALIEVMPKILLKDYKGLAVKKERYAADAAAVDAEIERMRENMAQLLPVEEGVVEAGMVLTVDYSFAVPGHPDEDSSGQDAQVEVGKGTLLPGLEEGLTGMALGETKEIAVTLPDSHGNPELAGSGAVFTVTLKEMKKKELSALDDEFAQQFGEFETLAEMRGKLAEIRETQMKERIENDLKVRIIDALIEQNPLEVPDALVRRQTDFMLENMKNRLKGQNMSLEMMGLDEEGFRARFWPEATQKVKGGLLVMALVEQENIVVADDDLEARYAKIAAGDETLLERVRTFYAAQKNAHNSLIAEIKEDKAIAFLLEHAVISEVDAAELNGAAEQ</sequence>
<dbReference type="SUPFAM" id="SSF109998">
    <property type="entry name" value="Triger factor/SurA peptide-binding domain-like"/>
    <property type="match status" value="1"/>
</dbReference>
<reference evidence="13 14" key="1">
    <citation type="submission" date="2022-03" db="EMBL/GenBank/DDBJ databases">
        <authorList>
            <person name="Koch H."/>
        </authorList>
    </citation>
    <scope>NUCLEOTIDE SEQUENCE [LARGE SCALE GENOMIC DNA]</scope>
    <source>
        <strain evidence="13 14">G1</strain>
    </source>
</reference>
<evidence type="ECO:0000256" key="1">
    <source>
        <dbReference type="ARBA" id="ARBA00000971"/>
    </source>
</evidence>
<evidence type="ECO:0000256" key="8">
    <source>
        <dbReference type="ARBA" id="ARBA00029986"/>
    </source>
</evidence>
<comment type="catalytic activity">
    <reaction evidence="1 9 10">
        <text>[protein]-peptidylproline (omega=180) = [protein]-peptidylproline (omega=0)</text>
        <dbReference type="Rhea" id="RHEA:16237"/>
        <dbReference type="Rhea" id="RHEA-COMP:10747"/>
        <dbReference type="Rhea" id="RHEA-COMP:10748"/>
        <dbReference type="ChEBI" id="CHEBI:83833"/>
        <dbReference type="ChEBI" id="CHEBI:83834"/>
        <dbReference type="EC" id="5.2.1.8"/>
    </reaction>
</comment>
<dbReference type="InterPro" id="IPR008881">
    <property type="entry name" value="Trigger_fac_ribosome-bd_bac"/>
</dbReference>
<comment type="subcellular location">
    <subcellularLocation>
        <location evidence="9">Cytoplasm</location>
    </subcellularLocation>
    <text evidence="9">About half TF is bound to the ribosome near the polypeptide exit tunnel while the other half is free in the cytoplasm.</text>
</comment>
<dbReference type="InterPro" id="IPR001179">
    <property type="entry name" value="PPIase_FKBP_dom"/>
</dbReference>
<accession>A0ABN8HHE1</accession>
<keyword evidence="7 9" id="KW-0413">Isomerase</keyword>
<dbReference type="InterPro" id="IPR046357">
    <property type="entry name" value="PPIase_dom_sf"/>
</dbReference>
<feature type="domain" description="PPIase FKBP-type" evidence="12">
    <location>
        <begin position="163"/>
        <end position="224"/>
    </location>
</feature>
<gene>
    <name evidence="9 13" type="primary">tig</name>
    <name evidence="13" type="ORF">GEAMG1_1196</name>
</gene>
<evidence type="ECO:0000256" key="7">
    <source>
        <dbReference type="ARBA" id="ARBA00023235"/>
    </source>
</evidence>
<dbReference type="RefSeq" id="WP_305731872.1">
    <property type="nucleotide sequence ID" value="NZ_OW150024.1"/>
</dbReference>
<dbReference type="Gene3D" id="1.10.3120.10">
    <property type="entry name" value="Trigger factor, C-terminal domain"/>
    <property type="match status" value="1"/>
</dbReference>
<dbReference type="InterPro" id="IPR036611">
    <property type="entry name" value="Trigger_fac_ribosome-bd_sf"/>
</dbReference>
<dbReference type="Pfam" id="PF05698">
    <property type="entry name" value="Trigger_C"/>
    <property type="match status" value="1"/>
</dbReference>
<dbReference type="InterPro" id="IPR005215">
    <property type="entry name" value="Trig_fac"/>
</dbReference>
<keyword evidence="9 11" id="KW-0131">Cell cycle</keyword>
<dbReference type="InterPro" id="IPR037041">
    <property type="entry name" value="Trigger_fac_C_sf"/>
</dbReference>
<evidence type="ECO:0000256" key="6">
    <source>
        <dbReference type="ARBA" id="ARBA00023186"/>
    </source>
</evidence>
<evidence type="ECO:0000313" key="13">
    <source>
        <dbReference type="EMBL" id="CAH2031010.1"/>
    </source>
</evidence>
<dbReference type="PROSITE" id="PS50059">
    <property type="entry name" value="FKBP_PPIASE"/>
    <property type="match status" value="1"/>
</dbReference>
<dbReference type="PANTHER" id="PTHR30560:SF3">
    <property type="entry name" value="TRIGGER FACTOR-LIKE PROTEIN TIG, CHLOROPLASTIC"/>
    <property type="match status" value="1"/>
</dbReference>
<dbReference type="Proteomes" id="UP001295463">
    <property type="component" value="Chromosome"/>
</dbReference>
<keyword evidence="9" id="KW-0963">Cytoplasm</keyword>
<comment type="function">
    <text evidence="9">Involved in protein export. Acts as a chaperone by maintaining the newly synthesized protein in an open conformation. Functions as a peptidyl-prolyl cis-trans isomerase.</text>
</comment>
<dbReference type="Gene3D" id="3.10.50.40">
    <property type="match status" value="1"/>
</dbReference>
<protein>
    <recommendedName>
        <fullName evidence="4 9">Trigger factor</fullName>
        <shortName evidence="9">TF</shortName>
        <ecNumber evidence="3 9">5.2.1.8</ecNumber>
    </recommendedName>
    <alternativeName>
        <fullName evidence="8 9">PPIase</fullName>
    </alternativeName>
</protein>
<dbReference type="EC" id="5.2.1.8" evidence="3 9"/>
<evidence type="ECO:0000256" key="2">
    <source>
        <dbReference type="ARBA" id="ARBA00005464"/>
    </source>
</evidence>
<dbReference type="PIRSF" id="PIRSF003095">
    <property type="entry name" value="Trigger_factor"/>
    <property type="match status" value="1"/>
</dbReference>
<dbReference type="PANTHER" id="PTHR30560">
    <property type="entry name" value="TRIGGER FACTOR CHAPERONE AND PEPTIDYL-PROLYL CIS/TRANS ISOMERASE"/>
    <property type="match status" value="1"/>
</dbReference>
<dbReference type="Pfam" id="PF05697">
    <property type="entry name" value="Trigger_N"/>
    <property type="match status" value="1"/>
</dbReference>
<keyword evidence="14" id="KW-1185">Reference proteome</keyword>
<evidence type="ECO:0000256" key="10">
    <source>
        <dbReference type="PROSITE-ProRule" id="PRU00277"/>
    </source>
</evidence>
<dbReference type="InterPro" id="IPR008880">
    <property type="entry name" value="Trigger_fac_C"/>
</dbReference>
<dbReference type="InterPro" id="IPR027304">
    <property type="entry name" value="Trigger_fact/SurA_dom_sf"/>
</dbReference>